<feature type="transmembrane region" description="Helical" evidence="1">
    <location>
        <begin position="214"/>
        <end position="238"/>
    </location>
</feature>
<reference evidence="2" key="1">
    <citation type="submission" date="2021-05" db="EMBL/GenBank/DDBJ databases">
        <authorList>
            <person name="Pietrasiak N."/>
            <person name="Ward R."/>
            <person name="Stajich J.E."/>
            <person name="Kurbessoian T."/>
        </authorList>
    </citation>
    <scope>NUCLEOTIDE SEQUENCE</scope>
    <source>
        <strain evidence="2">UHER 2000/2452</strain>
    </source>
</reference>
<evidence type="ECO:0000313" key="3">
    <source>
        <dbReference type="Proteomes" id="UP000757435"/>
    </source>
</evidence>
<comment type="caution">
    <text evidence="2">The sequence shown here is derived from an EMBL/GenBank/DDBJ whole genome shotgun (WGS) entry which is preliminary data.</text>
</comment>
<feature type="transmembrane region" description="Helical" evidence="1">
    <location>
        <begin position="244"/>
        <end position="270"/>
    </location>
</feature>
<dbReference type="AlphaFoldDB" id="A0A951QCM7"/>
<gene>
    <name evidence="2" type="ORF">KME15_09625</name>
</gene>
<reference evidence="2" key="2">
    <citation type="journal article" date="2022" name="Microbiol. Resour. Announc.">
        <title>Metagenome Sequencing to Explore Phylogenomics of Terrestrial Cyanobacteria.</title>
        <authorList>
            <person name="Ward R.D."/>
            <person name="Stajich J.E."/>
            <person name="Johansen J.R."/>
            <person name="Huntemann M."/>
            <person name="Clum A."/>
            <person name="Foster B."/>
            <person name="Foster B."/>
            <person name="Roux S."/>
            <person name="Palaniappan K."/>
            <person name="Varghese N."/>
            <person name="Mukherjee S."/>
            <person name="Reddy T.B.K."/>
            <person name="Daum C."/>
            <person name="Copeland A."/>
            <person name="Chen I.A."/>
            <person name="Ivanova N.N."/>
            <person name="Kyrpides N.C."/>
            <person name="Shapiro N."/>
            <person name="Eloe-Fadrosh E.A."/>
            <person name="Pietrasiak N."/>
        </authorList>
    </citation>
    <scope>NUCLEOTIDE SEQUENCE</scope>
    <source>
        <strain evidence="2">UHER 2000/2452</strain>
    </source>
</reference>
<keyword evidence="1" id="KW-0472">Membrane</keyword>
<feature type="transmembrane region" description="Helical" evidence="1">
    <location>
        <begin position="378"/>
        <end position="399"/>
    </location>
</feature>
<evidence type="ECO:0000313" key="2">
    <source>
        <dbReference type="EMBL" id="MBW4658923.1"/>
    </source>
</evidence>
<dbReference type="Pfam" id="PF26314">
    <property type="entry name" value="MptA_B_family"/>
    <property type="match status" value="1"/>
</dbReference>
<feature type="transmembrane region" description="Helical" evidence="1">
    <location>
        <begin position="57"/>
        <end position="76"/>
    </location>
</feature>
<evidence type="ECO:0000256" key="1">
    <source>
        <dbReference type="SAM" id="Phobius"/>
    </source>
</evidence>
<keyword evidence="1" id="KW-0812">Transmembrane</keyword>
<dbReference type="EMBL" id="JAHHHD010000008">
    <property type="protein sequence ID" value="MBW4658923.1"/>
    <property type="molecule type" value="Genomic_DNA"/>
</dbReference>
<proteinExistence type="predicted"/>
<feature type="transmembrane region" description="Helical" evidence="1">
    <location>
        <begin position="282"/>
        <end position="301"/>
    </location>
</feature>
<accession>A0A951QCM7</accession>
<feature type="transmembrane region" description="Helical" evidence="1">
    <location>
        <begin position="441"/>
        <end position="461"/>
    </location>
</feature>
<feature type="transmembrane region" description="Helical" evidence="1">
    <location>
        <begin position="142"/>
        <end position="166"/>
    </location>
</feature>
<organism evidence="2 3">
    <name type="scientific">Drouetiella hepatica Uher 2000/2452</name>
    <dbReference type="NCBI Taxonomy" id="904376"/>
    <lineage>
        <taxon>Bacteria</taxon>
        <taxon>Bacillati</taxon>
        <taxon>Cyanobacteriota</taxon>
        <taxon>Cyanophyceae</taxon>
        <taxon>Oculatellales</taxon>
        <taxon>Oculatellaceae</taxon>
        <taxon>Drouetiella</taxon>
    </lineage>
</organism>
<feature type="transmembrane region" description="Helical" evidence="1">
    <location>
        <begin position="172"/>
        <end position="193"/>
    </location>
</feature>
<evidence type="ECO:0008006" key="4">
    <source>
        <dbReference type="Google" id="ProtNLM"/>
    </source>
</evidence>
<sequence>MVRAIKSQGFLFAFALSAALVLCVIFTIGGVTSFSDIITGEEASFNDASFNGVSSVRFVSTLAYLCTCFAYIAWLLQKREVSNDLKFTQLLRPATPFLVLAFIAYPLSNDIYLYLQYGLMGLRGINPYIIPSSKVSTVLDPLLYWLQTSTYGPISEVFFMVSALFVQLSPIIGVYVFKIFCVLAYVLNAYLIWRFLKPSPHRSKLTMIYLLNPFLLMAHIADAHVDVFLCSSIILLIICLYNRLYVASVLAVTAGFLTKTLPIIWFPLVAGFLVRRRRWRELAIATAICLAIVLVLSYTVFPTLAAWKSLLNPGVSGLTARSIHHLVNLIISFTTGSELYQNQAIMQQMARITFLGFAGFYAWKLFQPWLKSRYSEAHLIVDLGWVTLVLLLGATPWLMPWYPSVLLPFALLAINASIFSLTSFVFCLTTGAVMGAGSGDTLLSFAGSLITWVPALSVLVFRQQIVLALENTFTTLSSDELLQPSHSRQIPPSSRSK</sequence>
<name>A0A951QCM7_9CYAN</name>
<feature type="transmembrane region" description="Helical" evidence="1">
    <location>
        <begin position="405"/>
        <end position="429"/>
    </location>
</feature>
<feature type="transmembrane region" description="Helical" evidence="1">
    <location>
        <begin position="349"/>
        <end position="366"/>
    </location>
</feature>
<keyword evidence="1" id="KW-1133">Transmembrane helix</keyword>
<dbReference type="Proteomes" id="UP000757435">
    <property type="component" value="Unassembled WGS sequence"/>
</dbReference>
<protein>
    <recommendedName>
        <fullName evidence="4">DUF2029 domain-containing protein</fullName>
    </recommendedName>
</protein>